<comment type="caution">
    <text evidence="3">The sequence shown here is derived from an EMBL/GenBank/DDBJ whole genome shotgun (WGS) entry which is preliminary data.</text>
</comment>
<dbReference type="Gene3D" id="1.20.200.10">
    <property type="entry name" value="Fumarase/aspartase (Central domain)"/>
    <property type="match status" value="1"/>
</dbReference>
<evidence type="ECO:0000313" key="3">
    <source>
        <dbReference type="EMBL" id="PIP04291.1"/>
    </source>
</evidence>
<dbReference type="GO" id="GO:0004018">
    <property type="term" value="F:N6-(1,2-dicarboxyethyl)AMP AMP-lyase (fumarate-forming) activity"/>
    <property type="evidence" value="ECO:0007669"/>
    <property type="project" value="TreeGrafter"/>
</dbReference>
<dbReference type="InterPro" id="IPR020557">
    <property type="entry name" value="Fumarate_lyase_CS"/>
</dbReference>
<dbReference type="GO" id="GO:0005829">
    <property type="term" value="C:cytosol"/>
    <property type="evidence" value="ECO:0007669"/>
    <property type="project" value="TreeGrafter"/>
</dbReference>
<dbReference type="PROSITE" id="PS00163">
    <property type="entry name" value="FUMARATE_LYASES"/>
    <property type="match status" value="1"/>
</dbReference>
<accession>A0A2G9XDC3</accession>
<dbReference type="SUPFAM" id="SSF48557">
    <property type="entry name" value="L-aspartase-like"/>
    <property type="match status" value="1"/>
</dbReference>
<evidence type="ECO:0000259" key="2">
    <source>
        <dbReference type="Pfam" id="PF00206"/>
    </source>
</evidence>
<dbReference type="CDD" id="cd01595">
    <property type="entry name" value="Adenylsuccinate_lyase_like"/>
    <property type="match status" value="1"/>
</dbReference>
<dbReference type="PANTHER" id="PTHR43172:SF1">
    <property type="entry name" value="ADENYLOSUCCINATE LYASE"/>
    <property type="match status" value="1"/>
</dbReference>
<organism evidence="3 4">
    <name type="scientific">candidate division WWE3 bacterium CG23_combo_of_CG06-09_8_20_14_all_40_14</name>
    <dbReference type="NCBI Taxonomy" id="1975095"/>
    <lineage>
        <taxon>Bacteria</taxon>
        <taxon>Katanobacteria</taxon>
    </lineage>
</organism>
<dbReference type="InterPro" id="IPR000362">
    <property type="entry name" value="Fumarate_lyase_fam"/>
</dbReference>
<dbReference type="Proteomes" id="UP000231388">
    <property type="component" value="Unassembled WGS sequence"/>
</dbReference>
<dbReference type="EMBL" id="PCQY01000038">
    <property type="protein sequence ID" value="PIP04291.1"/>
    <property type="molecule type" value="Genomic_DNA"/>
</dbReference>
<dbReference type="AlphaFoldDB" id="A0A2G9XDC3"/>
<evidence type="ECO:0000256" key="1">
    <source>
        <dbReference type="ARBA" id="ARBA00023239"/>
    </source>
</evidence>
<dbReference type="PANTHER" id="PTHR43172">
    <property type="entry name" value="ADENYLOSUCCINATE LYASE"/>
    <property type="match status" value="1"/>
</dbReference>
<evidence type="ECO:0000313" key="4">
    <source>
        <dbReference type="Proteomes" id="UP000231388"/>
    </source>
</evidence>
<dbReference type="Pfam" id="PF00206">
    <property type="entry name" value="Lyase_1"/>
    <property type="match status" value="1"/>
</dbReference>
<dbReference type="GO" id="GO:0044208">
    <property type="term" value="P:'de novo' AMP biosynthetic process"/>
    <property type="evidence" value="ECO:0007669"/>
    <property type="project" value="TreeGrafter"/>
</dbReference>
<gene>
    <name evidence="3" type="ORF">COX53_03300</name>
</gene>
<dbReference type="PRINTS" id="PR00149">
    <property type="entry name" value="FUMRATELYASE"/>
</dbReference>
<protein>
    <recommendedName>
        <fullName evidence="2">Fumarate lyase N-terminal domain-containing protein</fullName>
    </recommendedName>
</protein>
<name>A0A2G9XDC3_UNCKA</name>
<dbReference type="Gene3D" id="1.10.275.10">
    <property type="entry name" value="Fumarase/aspartase (N-terminal domain)"/>
    <property type="match status" value="1"/>
</dbReference>
<proteinExistence type="predicted"/>
<dbReference type="InterPro" id="IPR024083">
    <property type="entry name" value="Fumarase/histidase_N"/>
</dbReference>
<feature type="domain" description="Fumarate lyase N-terminal" evidence="2">
    <location>
        <begin position="76"/>
        <end position="322"/>
    </location>
</feature>
<sequence length="487" mass="54460">MAKRNLVLPGNPRYQPVSLVPYFGYDNLVHSWIWVESALLKALADIGYLPDDAEAALRLRGRAGWQTHLESCITTTKVDYREKTAKRRTKHDIRALVLLMQENLPPELRRWVHFGATSFDIRDTAAIIDFKAAYQKVTAPTVRKLALAIAAKTEEFAGKIQIGRTHGQHALPITVGFWLATILNRLMTAGRNLEFDSLSLVGKFSGAVGAHNAQIGLGIEKKYQEWRSGKSLPDTFEAFVLAKLGLKPAAVSTQILPPEPLSRFLYSYFQLSAVLAQLGNDGRNLQRTEIAEVMEVFEKGQTGSSTMAHKRNPITFENTAGIFKIVKAEFLKVMDCMTSDHQRDLVDSSVMREFPGIVVLVQYQLESLLRLIPKMVVDPEALKRNFQLSANVILAEPIYLALILGGYRGDAHKFVNHTLTPRAKESGNQIIVELEKMARRSQTLQKVLENIPKDVLRLLHDPREYVGSASAEALRIASGAHTQFSEH</sequence>
<dbReference type="GO" id="GO:0070626">
    <property type="term" value="F:(S)-2-(5-amino-1-(5-phospho-D-ribosyl)imidazole-4-carboxamido) succinate lyase (fumarate-forming) activity"/>
    <property type="evidence" value="ECO:0007669"/>
    <property type="project" value="TreeGrafter"/>
</dbReference>
<reference evidence="3 4" key="1">
    <citation type="submission" date="2017-09" db="EMBL/GenBank/DDBJ databases">
        <title>Depth-based differentiation of microbial function through sediment-hosted aquifers and enrichment of novel symbionts in the deep terrestrial subsurface.</title>
        <authorList>
            <person name="Probst A.J."/>
            <person name="Ladd B."/>
            <person name="Jarett J.K."/>
            <person name="Geller-Mcgrath D.E."/>
            <person name="Sieber C.M."/>
            <person name="Emerson J.B."/>
            <person name="Anantharaman K."/>
            <person name="Thomas B.C."/>
            <person name="Malmstrom R."/>
            <person name="Stieglmeier M."/>
            <person name="Klingl A."/>
            <person name="Woyke T."/>
            <person name="Ryan C.M."/>
            <person name="Banfield J.F."/>
        </authorList>
    </citation>
    <scope>NUCLEOTIDE SEQUENCE [LARGE SCALE GENOMIC DNA]</scope>
    <source>
        <strain evidence="3">CG23_combo_of_CG06-09_8_20_14_all_40_14</strain>
    </source>
</reference>
<dbReference type="InterPro" id="IPR008948">
    <property type="entry name" value="L-Aspartase-like"/>
</dbReference>
<keyword evidence="1" id="KW-0456">Lyase</keyword>
<dbReference type="InterPro" id="IPR022761">
    <property type="entry name" value="Fumarate_lyase_N"/>
</dbReference>